<proteinExistence type="predicted"/>
<evidence type="ECO:0000256" key="1">
    <source>
        <dbReference type="SAM" id="MobiDB-lite"/>
    </source>
</evidence>
<accession>A0ABX1AJX1</accession>
<sequence length="64" mass="6600">MSVYRIPQLADGTGVPAGTPRHHEGLPAGRTAGGHRVRHEDGPVHLDVLGRPGPGRPLGAPAAR</sequence>
<comment type="caution">
    <text evidence="2">The sequence shown here is derived from an EMBL/GenBank/DDBJ whole genome shotgun (WGS) entry which is preliminary data.</text>
</comment>
<dbReference type="Proteomes" id="UP000746503">
    <property type="component" value="Unassembled WGS sequence"/>
</dbReference>
<organism evidence="2 3">
    <name type="scientific">Streptomyces spiramenti</name>
    <dbReference type="NCBI Taxonomy" id="2720606"/>
    <lineage>
        <taxon>Bacteria</taxon>
        <taxon>Bacillati</taxon>
        <taxon>Actinomycetota</taxon>
        <taxon>Actinomycetes</taxon>
        <taxon>Kitasatosporales</taxon>
        <taxon>Streptomycetaceae</taxon>
        <taxon>Streptomyces</taxon>
    </lineage>
</organism>
<reference evidence="2 3" key="1">
    <citation type="submission" date="2020-03" db="EMBL/GenBank/DDBJ databases">
        <title>Draft genome of Streptomyces sp. ventii, isolated from the Axial Seamount in the Pacific Ocean, and resequencing of the two type strains Streptomyces lonarensis strain NCL 716 and Streptomyces bohaiensis strain 11A07.</title>
        <authorList>
            <person name="Loughran R.M."/>
            <person name="Pfannmuller K.M."/>
            <person name="Wasson B.J."/>
            <person name="Deadmond M.C."/>
            <person name="Paddock B.E."/>
            <person name="Koyack M.J."/>
            <person name="Gallegos D.A."/>
            <person name="Mitchell E.A."/>
            <person name="Ushijima B."/>
            <person name="Saw J.H."/>
            <person name="Mcphail K.L."/>
            <person name="Videau P."/>
        </authorList>
    </citation>
    <scope>NUCLEOTIDE SEQUENCE [LARGE SCALE GENOMIC DNA]</scope>
    <source>
        <strain evidence="3">5675061</strain>
    </source>
</reference>
<dbReference type="EMBL" id="JAAVJB010000110">
    <property type="protein sequence ID" value="NJP67424.1"/>
    <property type="molecule type" value="Genomic_DNA"/>
</dbReference>
<evidence type="ECO:0000313" key="3">
    <source>
        <dbReference type="Proteomes" id="UP000746503"/>
    </source>
</evidence>
<name>A0ABX1AJX1_9ACTN</name>
<dbReference type="RefSeq" id="WP_167933950.1">
    <property type="nucleotide sequence ID" value="NZ_JAAVJB010000110.1"/>
</dbReference>
<evidence type="ECO:0000313" key="2">
    <source>
        <dbReference type="EMBL" id="NJP67424.1"/>
    </source>
</evidence>
<protein>
    <submittedName>
        <fullName evidence="2">Uncharacterized protein</fullName>
    </submittedName>
</protein>
<keyword evidence="3" id="KW-1185">Reference proteome</keyword>
<gene>
    <name evidence="2" type="ORF">HCJ92_14215</name>
</gene>
<feature type="region of interest" description="Disordered" evidence="1">
    <location>
        <begin position="1"/>
        <end position="64"/>
    </location>
</feature>